<keyword evidence="2" id="KW-0472">Membrane</keyword>
<reference evidence="3" key="1">
    <citation type="submission" date="2020-07" db="EMBL/GenBank/DDBJ databases">
        <title>Genome sequence and genetic diversity analysis of an under-domesticated orphan crop, white fonio (Digitaria exilis).</title>
        <authorList>
            <person name="Bennetzen J.L."/>
            <person name="Chen S."/>
            <person name="Ma X."/>
            <person name="Wang X."/>
            <person name="Yssel A.E.J."/>
            <person name="Chaluvadi S.R."/>
            <person name="Johnson M."/>
            <person name="Gangashetty P."/>
            <person name="Hamidou F."/>
            <person name="Sanogo M.D."/>
            <person name="Zwaenepoel A."/>
            <person name="Wallace J."/>
            <person name="Van De Peer Y."/>
            <person name="Van Deynze A."/>
        </authorList>
    </citation>
    <scope>NUCLEOTIDE SEQUENCE</scope>
    <source>
        <tissue evidence="3">Leaves</tissue>
    </source>
</reference>
<proteinExistence type="predicted"/>
<gene>
    <name evidence="3" type="ORF">HU200_052915</name>
</gene>
<dbReference type="AlphaFoldDB" id="A0A835E5C3"/>
<keyword evidence="2" id="KW-1133">Transmembrane helix</keyword>
<sequence length="320" mass="35500">MSQVAWPVFAIFIPVMVLILAQLPPLFPSPRWPISSSPSPTRPPPLSLSDQWARVVILSSSLPRSVTEPWTPLVIPELSPSPSGTQQSPTLRRRSCSFSSPYKIRASSLPYPLGLALPLLPAQRRRQVELADDELQEPPLSSIRSDRRQRMQMDAAMMVPSPSRIDLSGHRRRSFAGGARRREGRSRRRHDSDSDRLPPLQVPLVLLFVFPHSSAALGRPIAGEPSGRAAPPPWRRAPPSPSFSSDHRRHDESQPHSIEQEVGGTPEASAWFRSYSSADGERKSERWVAAGRAPGAGRRRGMVTNRWKLILSVSAWLVTG</sequence>
<comment type="caution">
    <text evidence="3">The sequence shown here is derived from an EMBL/GenBank/DDBJ whole genome shotgun (WGS) entry which is preliminary data.</text>
</comment>
<feature type="compositionally biased region" description="Pro residues" evidence="1">
    <location>
        <begin position="230"/>
        <end position="241"/>
    </location>
</feature>
<feature type="region of interest" description="Disordered" evidence="1">
    <location>
        <begin position="162"/>
        <end position="196"/>
    </location>
</feature>
<evidence type="ECO:0000313" key="3">
    <source>
        <dbReference type="EMBL" id="KAF8667249.1"/>
    </source>
</evidence>
<keyword evidence="2" id="KW-0812">Transmembrane</keyword>
<feature type="transmembrane region" description="Helical" evidence="2">
    <location>
        <begin position="6"/>
        <end position="27"/>
    </location>
</feature>
<evidence type="ECO:0000256" key="1">
    <source>
        <dbReference type="SAM" id="MobiDB-lite"/>
    </source>
</evidence>
<name>A0A835E5C3_9POAL</name>
<accession>A0A835E5C3</accession>
<organism evidence="3 4">
    <name type="scientific">Digitaria exilis</name>
    <dbReference type="NCBI Taxonomy" id="1010633"/>
    <lineage>
        <taxon>Eukaryota</taxon>
        <taxon>Viridiplantae</taxon>
        <taxon>Streptophyta</taxon>
        <taxon>Embryophyta</taxon>
        <taxon>Tracheophyta</taxon>
        <taxon>Spermatophyta</taxon>
        <taxon>Magnoliopsida</taxon>
        <taxon>Liliopsida</taxon>
        <taxon>Poales</taxon>
        <taxon>Poaceae</taxon>
        <taxon>PACMAD clade</taxon>
        <taxon>Panicoideae</taxon>
        <taxon>Panicodae</taxon>
        <taxon>Paniceae</taxon>
        <taxon>Anthephorinae</taxon>
        <taxon>Digitaria</taxon>
    </lineage>
</organism>
<protein>
    <submittedName>
        <fullName evidence="3">Uncharacterized protein</fullName>
    </submittedName>
</protein>
<keyword evidence="4" id="KW-1185">Reference proteome</keyword>
<evidence type="ECO:0000313" key="4">
    <source>
        <dbReference type="Proteomes" id="UP000636709"/>
    </source>
</evidence>
<feature type="compositionally biased region" description="Basic and acidic residues" evidence="1">
    <location>
        <begin position="245"/>
        <end position="254"/>
    </location>
</feature>
<evidence type="ECO:0000256" key="2">
    <source>
        <dbReference type="SAM" id="Phobius"/>
    </source>
</evidence>
<dbReference type="Proteomes" id="UP000636709">
    <property type="component" value="Unassembled WGS sequence"/>
</dbReference>
<feature type="region of interest" description="Disordered" evidence="1">
    <location>
        <begin position="218"/>
        <end position="265"/>
    </location>
</feature>
<dbReference type="EMBL" id="JACEFO010002300">
    <property type="protein sequence ID" value="KAF8667249.1"/>
    <property type="molecule type" value="Genomic_DNA"/>
</dbReference>